<dbReference type="InterPro" id="IPR010998">
    <property type="entry name" value="Integrase_recombinase_N"/>
</dbReference>
<protein>
    <submittedName>
        <fullName evidence="8">Tyrosine recombinase XerD subunit</fullName>
    </submittedName>
</protein>
<proteinExistence type="inferred from homology"/>
<dbReference type="NCBIfam" id="NF040815">
    <property type="entry name" value="recomb_XerA_Arch"/>
    <property type="match status" value="1"/>
</dbReference>
<dbReference type="InterPro" id="IPR004107">
    <property type="entry name" value="Integrase_SAM-like_N"/>
</dbReference>
<dbReference type="KEGG" id="tta:Theth_0437"/>
<gene>
    <name evidence="8" type="ORF">Theth_0437</name>
</gene>
<dbReference type="InterPro" id="IPR002104">
    <property type="entry name" value="Integrase_catalytic"/>
</dbReference>
<dbReference type="Pfam" id="PF02899">
    <property type="entry name" value="Phage_int_SAM_1"/>
    <property type="match status" value="1"/>
</dbReference>
<keyword evidence="9" id="KW-1185">Reference proteome</keyword>
<evidence type="ECO:0000256" key="2">
    <source>
        <dbReference type="ARBA" id="ARBA00022908"/>
    </source>
</evidence>
<keyword evidence="3 5" id="KW-0238">DNA-binding</keyword>
<dbReference type="InterPro" id="IPR050090">
    <property type="entry name" value="Tyrosine_recombinase_XerCD"/>
</dbReference>
<evidence type="ECO:0000256" key="1">
    <source>
        <dbReference type="ARBA" id="ARBA00008857"/>
    </source>
</evidence>
<comment type="similarity">
    <text evidence="1">Belongs to the 'phage' integrase family.</text>
</comment>
<dbReference type="GO" id="GO:0003677">
    <property type="term" value="F:DNA binding"/>
    <property type="evidence" value="ECO:0007669"/>
    <property type="project" value="UniProtKB-UniRule"/>
</dbReference>
<evidence type="ECO:0000256" key="4">
    <source>
        <dbReference type="ARBA" id="ARBA00023172"/>
    </source>
</evidence>
<dbReference type="HOGENOM" id="CLU_027562_9_6_0"/>
<dbReference type="SUPFAM" id="SSF56349">
    <property type="entry name" value="DNA breaking-rejoining enzymes"/>
    <property type="match status" value="1"/>
</dbReference>
<evidence type="ECO:0000259" key="6">
    <source>
        <dbReference type="PROSITE" id="PS51898"/>
    </source>
</evidence>
<dbReference type="PATRIC" id="fig|688269.3.peg.447"/>
<organism evidence="8 9">
    <name type="scientific">Pseudothermotoga thermarum DSM 5069</name>
    <dbReference type="NCBI Taxonomy" id="688269"/>
    <lineage>
        <taxon>Bacteria</taxon>
        <taxon>Thermotogati</taxon>
        <taxon>Thermotogota</taxon>
        <taxon>Thermotogae</taxon>
        <taxon>Thermotogales</taxon>
        <taxon>Thermotogaceae</taxon>
        <taxon>Pseudothermotoga</taxon>
    </lineage>
</organism>
<dbReference type="PROSITE" id="PS51900">
    <property type="entry name" value="CB"/>
    <property type="match status" value="1"/>
</dbReference>
<name>F7YW43_9THEM</name>
<dbReference type="Gene3D" id="1.10.150.130">
    <property type="match status" value="1"/>
</dbReference>
<dbReference type="InterPro" id="IPR013762">
    <property type="entry name" value="Integrase-like_cat_sf"/>
</dbReference>
<dbReference type="PROSITE" id="PS51898">
    <property type="entry name" value="TYR_RECOMBINASE"/>
    <property type="match status" value="1"/>
</dbReference>
<evidence type="ECO:0000313" key="9">
    <source>
        <dbReference type="Proteomes" id="UP000006804"/>
    </source>
</evidence>
<dbReference type="Pfam" id="PF00589">
    <property type="entry name" value="Phage_integrase"/>
    <property type="match status" value="1"/>
</dbReference>
<accession>F7YW43</accession>
<dbReference type="STRING" id="688269.Theth_0437"/>
<keyword evidence="4" id="KW-0233">DNA recombination</keyword>
<dbReference type="EMBL" id="CP002351">
    <property type="protein sequence ID" value="AEH50532.1"/>
    <property type="molecule type" value="Genomic_DNA"/>
</dbReference>
<sequence length="279" mass="32626">MVDYGDYLLYVRRLSENTFKAYTNDVKNFLSYITSRGLSLQKFSQIDADEYVKYLSKKENLSVTSIARKISALRNFFSFLQLKGLCDRNPWERFKNPKLHRKLPEFLSHSEIQAMLSLALEKSERDYLVLSLLYYCGLRVSELCKLEVADVSFSPAFVRIRMGKGRKDRIVPLNQLVKERLQNYIEKRKLRQDEYLFEGIHPSTVFRIVKRYAAKCGINRPVHPHTLRHSFATHLLQRGVNIKVVQDLLGHANLSTTSVYLHVFEREKFEAVNKLVEEG</sequence>
<feature type="domain" description="Core-binding (CB)" evidence="7">
    <location>
        <begin position="1"/>
        <end position="81"/>
    </location>
</feature>
<dbReference type="InterPro" id="IPR011010">
    <property type="entry name" value="DNA_brk_join_enz"/>
</dbReference>
<dbReference type="Proteomes" id="UP000006804">
    <property type="component" value="Chromosome"/>
</dbReference>
<evidence type="ECO:0000313" key="8">
    <source>
        <dbReference type="EMBL" id="AEH50532.1"/>
    </source>
</evidence>
<reference evidence="8 9" key="1">
    <citation type="submission" date="2010-11" db="EMBL/GenBank/DDBJ databases">
        <title>The complete genome of Thermotoga thermarum DSM 5069.</title>
        <authorList>
            <consortium name="US DOE Joint Genome Institute (JGI-PGF)"/>
            <person name="Lucas S."/>
            <person name="Copeland A."/>
            <person name="Lapidus A."/>
            <person name="Bruce D."/>
            <person name="Goodwin L."/>
            <person name="Pitluck S."/>
            <person name="Kyrpides N."/>
            <person name="Mavromatis K."/>
            <person name="Ivanova N."/>
            <person name="Zeytun A."/>
            <person name="Brettin T."/>
            <person name="Detter J.C."/>
            <person name="Tapia R."/>
            <person name="Han C."/>
            <person name="Land M."/>
            <person name="Hauser L."/>
            <person name="Markowitz V."/>
            <person name="Cheng J.-F."/>
            <person name="Hugenholtz P."/>
            <person name="Woyke T."/>
            <person name="Wu D."/>
            <person name="Spring S."/>
            <person name="Schroeder M."/>
            <person name="Brambilla E."/>
            <person name="Klenk H.-P."/>
            <person name="Eisen J.A."/>
        </authorList>
    </citation>
    <scope>NUCLEOTIDE SEQUENCE [LARGE SCALE GENOMIC DNA]</scope>
    <source>
        <strain evidence="8 9">DSM 5069</strain>
    </source>
</reference>
<evidence type="ECO:0000259" key="7">
    <source>
        <dbReference type="PROSITE" id="PS51900"/>
    </source>
</evidence>
<feature type="domain" description="Tyr recombinase" evidence="6">
    <location>
        <begin position="102"/>
        <end position="273"/>
    </location>
</feature>
<dbReference type="eggNOG" id="COG4974">
    <property type="taxonomic scope" value="Bacteria"/>
</dbReference>
<dbReference type="GO" id="GO:0006310">
    <property type="term" value="P:DNA recombination"/>
    <property type="evidence" value="ECO:0007669"/>
    <property type="project" value="UniProtKB-KW"/>
</dbReference>
<keyword evidence="2" id="KW-0229">DNA integration</keyword>
<dbReference type="Gene3D" id="1.10.443.10">
    <property type="entry name" value="Intergrase catalytic core"/>
    <property type="match status" value="1"/>
</dbReference>
<dbReference type="GO" id="GO:0015074">
    <property type="term" value="P:DNA integration"/>
    <property type="evidence" value="ECO:0007669"/>
    <property type="project" value="UniProtKB-KW"/>
</dbReference>
<dbReference type="AlphaFoldDB" id="F7YW43"/>
<dbReference type="InterPro" id="IPR044068">
    <property type="entry name" value="CB"/>
</dbReference>
<dbReference type="PANTHER" id="PTHR30349">
    <property type="entry name" value="PHAGE INTEGRASE-RELATED"/>
    <property type="match status" value="1"/>
</dbReference>
<dbReference type="PANTHER" id="PTHR30349:SF41">
    <property type="entry name" value="INTEGRASE_RECOMBINASE PROTEIN MJ0367-RELATED"/>
    <property type="match status" value="1"/>
</dbReference>
<evidence type="ECO:0000256" key="5">
    <source>
        <dbReference type="PROSITE-ProRule" id="PRU01248"/>
    </source>
</evidence>
<evidence type="ECO:0000256" key="3">
    <source>
        <dbReference type="ARBA" id="ARBA00023125"/>
    </source>
</evidence>